<feature type="transmembrane region" description="Helical" evidence="1">
    <location>
        <begin position="34"/>
        <end position="58"/>
    </location>
</feature>
<feature type="transmembrane region" description="Helical" evidence="1">
    <location>
        <begin position="251"/>
        <end position="272"/>
    </location>
</feature>
<dbReference type="RefSeq" id="WP_247378525.1">
    <property type="nucleotide sequence ID" value="NZ_JALLGV010000005.1"/>
</dbReference>
<dbReference type="AlphaFoldDB" id="A0ABD6CEZ7"/>
<dbReference type="Proteomes" id="UP001597119">
    <property type="component" value="Unassembled WGS sequence"/>
</dbReference>
<feature type="transmembrane region" description="Helical" evidence="1">
    <location>
        <begin position="327"/>
        <end position="345"/>
    </location>
</feature>
<gene>
    <name evidence="2" type="ORF">ACFR9U_17990</name>
</gene>
<keyword evidence="3" id="KW-1185">Reference proteome</keyword>
<keyword evidence="1" id="KW-1133">Transmembrane helix</keyword>
<evidence type="ECO:0008006" key="4">
    <source>
        <dbReference type="Google" id="ProtNLM"/>
    </source>
</evidence>
<keyword evidence="1" id="KW-0812">Transmembrane</keyword>
<proteinExistence type="predicted"/>
<feature type="transmembrane region" description="Helical" evidence="1">
    <location>
        <begin position="193"/>
        <end position="211"/>
    </location>
</feature>
<feature type="transmembrane region" description="Helical" evidence="1">
    <location>
        <begin position="428"/>
        <end position="453"/>
    </location>
</feature>
<feature type="transmembrane region" description="Helical" evidence="1">
    <location>
        <begin position="399"/>
        <end position="421"/>
    </location>
</feature>
<accession>A0ABD6CEZ7</accession>
<dbReference type="EMBL" id="JBHUDJ010000014">
    <property type="protein sequence ID" value="MFD1588872.1"/>
    <property type="molecule type" value="Genomic_DNA"/>
</dbReference>
<name>A0ABD6CEZ7_9EURY</name>
<feature type="transmembrane region" description="Helical" evidence="1">
    <location>
        <begin position="352"/>
        <end position="371"/>
    </location>
</feature>
<keyword evidence="1" id="KW-0472">Membrane</keyword>
<feature type="transmembrane region" description="Helical" evidence="1">
    <location>
        <begin position="511"/>
        <end position="535"/>
    </location>
</feature>
<feature type="transmembrane region" description="Helical" evidence="1">
    <location>
        <begin position="78"/>
        <end position="94"/>
    </location>
</feature>
<feature type="transmembrane region" description="Helical" evidence="1">
    <location>
        <begin position="115"/>
        <end position="144"/>
    </location>
</feature>
<reference evidence="2 3" key="1">
    <citation type="journal article" date="2019" name="Int. J. Syst. Evol. Microbiol.">
        <title>The Global Catalogue of Microorganisms (GCM) 10K type strain sequencing project: providing services to taxonomists for standard genome sequencing and annotation.</title>
        <authorList>
            <consortium name="The Broad Institute Genomics Platform"/>
            <consortium name="The Broad Institute Genome Sequencing Center for Infectious Disease"/>
            <person name="Wu L."/>
            <person name="Ma J."/>
        </authorList>
    </citation>
    <scope>NUCLEOTIDE SEQUENCE [LARGE SCALE GENOMIC DNA]</scope>
    <source>
        <strain evidence="2 3">CGMCC 1.12125</strain>
    </source>
</reference>
<sequence>MAGGLGTDVRHAVRIAEVEVRRSVRSILASRRQLLGLTLMLLAFTPAGYVMLTGSYAAGVRFADGTALPVVTYARAQVTAWLGSMTLLFGLRMLERAGDVDHADLLLTTVRPRAVVTGLFLAEYVRVLAVVLTPLLLFVTAFAVGAEALGLVPVVAVGMVPILAAALTGGFAVAYVARLGFRRLGRGDVSKRGLGLIVMVGIVFGINFYVPEDPSRLLSLLAPLSAVPVGPYADLLLVTAPFSVSVGVESLVAAVLILGATPVLLGATWRLAPVVWFGDAPATNQSDEGDESTRFDRSGAPAVLDARRTTRLVWWQWLRGLRAPSQFVHMLYFLFMGFPVLQLTVEHPRSPVLPMFVAVIGAFLAGGSFGLNPLGIEGSMLPAIVTTPSPGRAIVRARILAGTLAWLPVTLLLIVGFGAFSRLQGIDVLFVAAIAVALTWLSCTLALALGAAAPRFENVRAFGGVEAPTPTTVALLGHSFLTVVFAALGFAAVFVPDVYDRPPLTGTTELLAQLGGLAFWAVSATLIGGICYRYAVRRVNTFTYE</sequence>
<feature type="transmembrane region" description="Helical" evidence="1">
    <location>
        <begin position="473"/>
        <end position="499"/>
    </location>
</feature>
<protein>
    <recommendedName>
        <fullName evidence="4">ABC-2 type transport system permease protein</fullName>
    </recommendedName>
</protein>
<evidence type="ECO:0000313" key="3">
    <source>
        <dbReference type="Proteomes" id="UP001597119"/>
    </source>
</evidence>
<evidence type="ECO:0000313" key="2">
    <source>
        <dbReference type="EMBL" id="MFD1588872.1"/>
    </source>
</evidence>
<organism evidence="2 3">
    <name type="scientific">Halorientalis brevis</name>
    <dbReference type="NCBI Taxonomy" id="1126241"/>
    <lineage>
        <taxon>Archaea</taxon>
        <taxon>Methanobacteriati</taxon>
        <taxon>Methanobacteriota</taxon>
        <taxon>Stenosarchaea group</taxon>
        <taxon>Halobacteria</taxon>
        <taxon>Halobacteriales</taxon>
        <taxon>Haloarculaceae</taxon>
        <taxon>Halorientalis</taxon>
    </lineage>
</organism>
<evidence type="ECO:0000256" key="1">
    <source>
        <dbReference type="SAM" id="Phobius"/>
    </source>
</evidence>
<feature type="transmembrane region" description="Helical" evidence="1">
    <location>
        <begin position="150"/>
        <end position="181"/>
    </location>
</feature>
<comment type="caution">
    <text evidence="2">The sequence shown here is derived from an EMBL/GenBank/DDBJ whole genome shotgun (WGS) entry which is preliminary data.</text>
</comment>